<dbReference type="Gene3D" id="1.25.40.20">
    <property type="entry name" value="Ankyrin repeat-containing domain"/>
    <property type="match status" value="1"/>
</dbReference>
<protein>
    <submittedName>
        <fullName evidence="4">Ankyrin</fullName>
    </submittedName>
</protein>
<reference evidence="4 5" key="1">
    <citation type="submission" date="2016-08" db="EMBL/GenBank/DDBJ databases">
        <title>Genomes of anaerobic fungi encode conserved fungal cellulosomes for biomass hydrolysis.</title>
        <authorList>
            <consortium name="DOE Joint Genome Institute"/>
            <person name="Haitjema C.H."/>
            <person name="Gilmore S.P."/>
            <person name="Henske J.K."/>
            <person name="Solomon K.V."/>
            <person name="De Groot R."/>
            <person name="Kuo A."/>
            <person name="Mondo S.J."/>
            <person name="Salamov A.A."/>
            <person name="Labutti K."/>
            <person name="Zhao Z."/>
            <person name="Chiniquy J."/>
            <person name="Barry K."/>
            <person name="Brewer H.M."/>
            <person name="Purvine S.O."/>
            <person name="Wright A.T."/>
            <person name="Boxma B."/>
            <person name="Van Alen T."/>
            <person name="Hackstein J.H."/>
            <person name="Baker S.E."/>
            <person name="Grigoriev I.V."/>
            <person name="O'Malley M.A."/>
        </authorList>
    </citation>
    <scope>NUCLEOTIDE SEQUENCE [LARGE SCALE GENOMIC DNA]</scope>
    <source>
        <strain evidence="5">finn</strain>
    </source>
</reference>
<dbReference type="InterPro" id="IPR002110">
    <property type="entry name" value="Ankyrin_rpt"/>
</dbReference>
<evidence type="ECO:0000313" key="5">
    <source>
        <dbReference type="Proteomes" id="UP000193719"/>
    </source>
</evidence>
<dbReference type="PROSITE" id="PS50088">
    <property type="entry name" value="ANK_REPEAT"/>
    <property type="match status" value="1"/>
</dbReference>
<sequence length="147" mass="16434">MGDEVDVDALFDAIYNKDKEKVRSLLQDKRYTTVKKSDSRAKYDNEVEVDGYKFLGAYYGKMTGLQFAIMLGRDDVAKDIVDATLKDDLDLTYGGGNTALHLASLLGEREVVKLLLERGADRTIKNNKGFSPIDVVDDKDMTELLSN</sequence>
<dbReference type="Proteomes" id="UP000193719">
    <property type="component" value="Unassembled WGS sequence"/>
</dbReference>
<dbReference type="AlphaFoldDB" id="A0A1Y1VK99"/>
<feature type="repeat" description="ANK" evidence="3">
    <location>
        <begin position="95"/>
        <end position="127"/>
    </location>
</feature>
<dbReference type="Pfam" id="PF12796">
    <property type="entry name" value="Ank_2"/>
    <property type="match status" value="1"/>
</dbReference>
<dbReference type="PANTHER" id="PTHR24171">
    <property type="entry name" value="ANKYRIN REPEAT DOMAIN-CONTAINING PROTEIN 39-RELATED"/>
    <property type="match status" value="1"/>
</dbReference>
<organism evidence="4 5">
    <name type="scientific">Piromyces finnis</name>
    <dbReference type="NCBI Taxonomy" id="1754191"/>
    <lineage>
        <taxon>Eukaryota</taxon>
        <taxon>Fungi</taxon>
        <taxon>Fungi incertae sedis</taxon>
        <taxon>Chytridiomycota</taxon>
        <taxon>Chytridiomycota incertae sedis</taxon>
        <taxon>Neocallimastigomycetes</taxon>
        <taxon>Neocallimastigales</taxon>
        <taxon>Neocallimastigaceae</taxon>
        <taxon>Piromyces</taxon>
    </lineage>
</organism>
<dbReference type="SMART" id="SM00248">
    <property type="entry name" value="ANK"/>
    <property type="match status" value="2"/>
</dbReference>
<evidence type="ECO:0000256" key="2">
    <source>
        <dbReference type="ARBA" id="ARBA00023043"/>
    </source>
</evidence>
<gene>
    <name evidence="4" type="ORF">BCR36DRAFT_317968</name>
</gene>
<reference evidence="4 5" key="2">
    <citation type="submission" date="2016-08" db="EMBL/GenBank/DDBJ databases">
        <title>Pervasive Adenine N6-methylation of Active Genes in Fungi.</title>
        <authorList>
            <consortium name="DOE Joint Genome Institute"/>
            <person name="Mondo S.J."/>
            <person name="Dannebaum R.O."/>
            <person name="Kuo R.C."/>
            <person name="Labutti K."/>
            <person name="Haridas S."/>
            <person name="Kuo A."/>
            <person name="Salamov A."/>
            <person name="Ahrendt S.R."/>
            <person name="Lipzen A."/>
            <person name="Sullivan W."/>
            <person name="Andreopoulos W.B."/>
            <person name="Clum A."/>
            <person name="Lindquist E."/>
            <person name="Daum C."/>
            <person name="Ramamoorthy G.K."/>
            <person name="Gryganskyi A."/>
            <person name="Culley D."/>
            <person name="Magnuson J.K."/>
            <person name="James T.Y."/>
            <person name="O'Malley M.A."/>
            <person name="Stajich J.E."/>
            <person name="Spatafora J.W."/>
            <person name="Visel A."/>
            <person name="Grigoriev I.V."/>
        </authorList>
    </citation>
    <scope>NUCLEOTIDE SEQUENCE [LARGE SCALE GENOMIC DNA]</scope>
    <source>
        <strain evidence="5">finn</strain>
    </source>
</reference>
<proteinExistence type="predicted"/>
<keyword evidence="1" id="KW-0677">Repeat</keyword>
<dbReference type="EMBL" id="MCFH01000004">
    <property type="protein sequence ID" value="ORX58511.1"/>
    <property type="molecule type" value="Genomic_DNA"/>
</dbReference>
<keyword evidence="5" id="KW-1185">Reference proteome</keyword>
<dbReference type="SUPFAM" id="SSF48403">
    <property type="entry name" value="Ankyrin repeat"/>
    <property type="match status" value="1"/>
</dbReference>
<dbReference type="InterPro" id="IPR036770">
    <property type="entry name" value="Ankyrin_rpt-contain_sf"/>
</dbReference>
<dbReference type="PROSITE" id="PS50297">
    <property type="entry name" value="ANK_REP_REGION"/>
    <property type="match status" value="1"/>
</dbReference>
<dbReference type="STRING" id="1754191.A0A1Y1VK99"/>
<accession>A0A1Y1VK99</accession>
<name>A0A1Y1VK99_9FUNG</name>
<evidence type="ECO:0000256" key="1">
    <source>
        <dbReference type="ARBA" id="ARBA00022737"/>
    </source>
</evidence>
<evidence type="ECO:0000256" key="3">
    <source>
        <dbReference type="PROSITE-ProRule" id="PRU00023"/>
    </source>
</evidence>
<keyword evidence="2 3" id="KW-0040">ANK repeat</keyword>
<evidence type="ECO:0000313" key="4">
    <source>
        <dbReference type="EMBL" id="ORX58511.1"/>
    </source>
</evidence>
<comment type="caution">
    <text evidence="4">The sequence shown here is derived from an EMBL/GenBank/DDBJ whole genome shotgun (WGS) entry which is preliminary data.</text>
</comment>
<dbReference type="OrthoDB" id="194358at2759"/>